<dbReference type="GO" id="GO:0031047">
    <property type="term" value="P:regulatory ncRNA-mediated gene silencing"/>
    <property type="evidence" value="ECO:0007669"/>
    <property type="project" value="InterPro"/>
</dbReference>
<reference evidence="2 3" key="1">
    <citation type="submission" date="2018-05" db="EMBL/GenBank/DDBJ databases">
        <title>Draft genome sequence of Scytalidium lignicola DSM 105466, a ubiquitous saprotrophic fungus.</title>
        <authorList>
            <person name="Buettner E."/>
            <person name="Gebauer A.M."/>
            <person name="Hofrichter M."/>
            <person name="Liers C."/>
            <person name="Kellner H."/>
        </authorList>
    </citation>
    <scope>NUCLEOTIDE SEQUENCE [LARGE SCALE GENOMIC DNA]</scope>
    <source>
        <strain evidence="2 3">DSM 105466</strain>
    </source>
</reference>
<accession>A0A3E2HFA7</accession>
<name>A0A3E2HFA7_SCYLI</name>
<feature type="region of interest" description="Disordered" evidence="1">
    <location>
        <begin position="1"/>
        <end position="152"/>
    </location>
</feature>
<dbReference type="Proteomes" id="UP000258309">
    <property type="component" value="Unassembled WGS sequence"/>
</dbReference>
<gene>
    <name evidence="2" type="ORF">B7463_g4257</name>
</gene>
<feature type="compositionally biased region" description="Pro residues" evidence="1">
    <location>
        <begin position="57"/>
        <end position="67"/>
    </location>
</feature>
<keyword evidence="3" id="KW-1185">Reference proteome</keyword>
<sequence>MSSHSEELSRALSNLNLNTLPDDIEKRTATYTREELLSLRPAAQTDIDPGLASPDVPTVPPPTPVRPASPTHDKHENPIRQSTPSRSLSPVHTAKDATDDREENTNVKPSESADVGDEDEAAPVAEKKKKKKKKSSGKNRLPPATGFEEFYADSPMTPGDFYEEREYYTSDIPFHTRIQTCIQRYRGKRKLDAFRANVFTKYLTLGGLDSSNAKAFGGGLDKDMVENSTTNEIIDVQATDHIREGAHNIKFYDPTDSEHWVVDFEGVVKGFLSHTAPSFIDMTNETSIKAVCAVIRNFLNYVLAHNVCPEYNDDVYAARRVCDLAEEELPAMVEFSSLIPGDFNKAISMIYGGRYASLFSSDNPDLDDDELNKSAKANVGISVREATRIFKTGVVLSAPHGVFERAMKEDVEIIKTEMRYFEVVEAQRADLKTIETFRGVKDIEGNTGNIKPLGTLKVRAWEGPGLEPEDVTDDEAEAKLDMTTIESFLLEDQILALCFPGMKMQVVVGKLNIGLKFIDTFMDTYPTFLVVLPNEKMFNWKDPVPNTRPPPTDEDPDVEERVLSNSMMDD</sequence>
<feature type="non-terminal residue" evidence="2">
    <location>
        <position position="570"/>
    </location>
</feature>
<dbReference type="EMBL" id="NCSJ02000062">
    <property type="protein sequence ID" value="RFU32090.1"/>
    <property type="molecule type" value="Genomic_DNA"/>
</dbReference>
<evidence type="ECO:0000256" key="1">
    <source>
        <dbReference type="SAM" id="MobiDB-lite"/>
    </source>
</evidence>
<feature type="compositionally biased region" description="Basic residues" evidence="1">
    <location>
        <begin position="127"/>
        <end position="137"/>
    </location>
</feature>
<dbReference type="Pfam" id="PF09692">
    <property type="entry name" value="Arb1"/>
    <property type="match status" value="1"/>
</dbReference>
<feature type="compositionally biased region" description="Polar residues" evidence="1">
    <location>
        <begin position="79"/>
        <end position="90"/>
    </location>
</feature>
<evidence type="ECO:0000313" key="2">
    <source>
        <dbReference type="EMBL" id="RFU32090.1"/>
    </source>
</evidence>
<feature type="region of interest" description="Disordered" evidence="1">
    <location>
        <begin position="541"/>
        <end position="570"/>
    </location>
</feature>
<protein>
    <submittedName>
        <fullName evidence="2">Uncharacterized protein</fullName>
    </submittedName>
</protein>
<dbReference type="AlphaFoldDB" id="A0A3E2HFA7"/>
<dbReference type="OMA" id="NKPTGFE"/>
<organism evidence="2 3">
    <name type="scientific">Scytalidium lignicola</name>
    <name type="common">Hyphomycete</name>
    <dbReference type="NCBI Taxonomy" id="5539"/>
    <lineage>
        <taxon>Eukaryota</taxon>
        <taxon>Fungi</taxon>
        <taxon>Dikarya</taxon>
        <taxon>Ascomycota</taxon>
        <taxon>Pezizomycotina</taxon>
        <taxon>Leotiomycetes</taxon>
        <taxon>Leotiomycetes incertae sedis</taxon>
        <taxon>Scytalidium</taxon>
    </lineage>
</organism>
<dbReference type="GO" id="GO:0033167">
    <property type="term" value="C:ARC complex"/>
    <property type="evidence" value="ECO:0007669"/>
    <property type="project" value="InterPro"/>
</dbReference>
<feature type="non-terminal residue" evidence="2">
    <location>
        <position position="1"/>
    </location>
</feature>
<evidence type="ECO:0000313" key="3">
    <source>
        <dbReference type="Proteomes" id="UP000258309"/>
    </source>
</evidence>
<dbReference type="OrthoDB" id="435402at2759"/>
<feature type="compositionally biased region" description="Basic and acidic residues" evidence="1">
    <location>
        <begin position="23"/>
        <end position="37"/>
    </location>
</feature>
<proteinExistence type="predicted"/>
<dbReference type="STRING" id="5539.A0A3E2HFA7"/>
<dbReference type="InterPro" id="IPR018606">
    <property type="entry name" value="Arb1"/>
</dbReference>
<comment type="caution">
    <text evidence="2">The sequence shown here is derived from an EMBL/GenBank/DDBJ whole genome shotgun (WGS) entry which is preliminary data.</text>
</comment>